<accession>W9J8I6</accession>
<reference evidence="4" key="1">
    <citation type="submission" date="2011-06" db="EMBL/GenBank/DDBJ databases">
        <title>The Genome Sequence of Fusarium oxysporum Fo47.</title>
        <authorList>
            <consortium name="The Broad Institute Genome Sequencing Platform"/>
            <person name="Ma L.-J."/>
            <person name="Gale L.R."/>
            <person name="Schwartz D.C."/>
            <person name="Zhou S."/>
            <person name="Corby-Kistler H."/>
            <person name="Young S.K."/>
            <person name="Zeng Q."/>
            <person name="Gargeya S."/>
            <person name="Fitzgerald M."/>
            <person name="Haas B."/>
            <person name="Abouelleil A."/>
            <person name="Alvarado L."/>
            <person name="Arachchi H.M."/>
            <person name="Berlin A."/>
            <person name="Brown A."/>
            <person name="Chapman S.B."/>
            <person name="Chen Z."/>
            <person name="Dunbar C."/>
            <person name="Freedman E."/>
            <person name="Gearin G."/>
            <person name="Gellesch M."/>
            <person name="Goldberg J."/>
            <person name="Griggs A."/>
            <person name="Gujja S."/>
            <person name="Heiman D."/>
            <person name="Howarth C."/>
            <person name="Larson L."/>
            <person name="Lui A."/>
            <person name="MacDonald P.J.P."/>
            <person name="Mehta T."/>
            <person name="Montmayeur A."/>
            <person name="Murphy C."/>
            <person name="Neiman D."/>
            <person name="Pearson M."/>
            <person name="Priest M."/>
            <person name="Roberts A."/>
            <person name="Saif S."/>
            <person name="Shea T."/>
            <person name="Shenoy N."/>
            <person name="Sisk P."/>
            <person name="Stolte C."/>
            <person name="Sykes S."/>
            <person name="Wortman J."/>
            <person name="Nusbaum C."/>
            <person name="Birren B."/>
        </authorList>
    </citation>
    <scope>NUCLEOTIDE SEQUENCE [LARGE SCALE GENOMIC DNA]</scope>
    <source>
        <strain evidence="4">Fo47</strain>
    </source>
</reference>
<dbReference type="SUPFAM" id="SSF57701">
    <property type="entry name" value="Zn2/Cys6 DNA-binding domain"/>
    <property type="match status" value="1"/>
</dbReference>
<evidence type="ECO:0000259" key="3">
    <source>
        <dbReference type="SMART" id="SM00066"/>
    </source>
</evidence>
<evidence type="ECO:0000256" key="1">
    <source>
        <dbReference type="ARBA" id="ARBA00023242"/>
    </source>
</evidence>
<dbReference type="PANTHER" id="PTHR47784">
    <property type="entry name" value="STEROL UPTAKE CONTROL PROTEIN 2"/>
    <property type="match status" value="1"/>
</dbReference>
<dbReference type="GO" id="GO:0008270">
    <property type="term" value="F:zinc ion binding"/>
    <property type="evidence" value="ECO:0007669"/>
    <property type="project" value="InterPro"/>
</dbReference>
<name>W9J8I6_FUSOX</name>
<evidence type="ECO:0000313" key="4">
    <source>
        <dbReference type="EMBL" id="EWZ28176.1"/>
    </source>
</evidence>
<protein>
    <recommendedName>
        <fullName evidence="3">Zn(2)-C6 fungal-type domain-containing protein</fullName>
    </recommendedName>
</protein>
<feature type="compositionally biased region" description="Polar residues" evidence="2">
    <location>
        <begin position="91"/>
        <end position="107"/>
    </location>
</feature>
<reference evidence="4" key="2">
    <citation type="submission" date="2012-06" db="EMBL/GenBank/DDBJ databases">
        <title>Annotation of the Genome Sequence of Fusarium oxysporum Fo47.</title>
        <authorList>
            <consortium name="The Broad Institute Genomics Platform"/>
            <person name="Ma L.-J."/>
            <person name="Corby-Kistler H."/>
            <person name="Broz K."/>
            <person name="Gale L.R."/>
            <person name="Jonkers W."/>
            <person name="O'Donnell K."/>
            <person name="Ploetz R."/>
            <person name="Steinberg C."/>
            <person name="Schwartz D.C."/>
            <person name="VanEtten H."/>
            <person name="Zhou S."/>
            <person name="Young S.K."/>
            <person name="Zeng Q."/>
            <person name="Gargeya S."/>
            <person name="Fitzgerald M."/>
            <person name="Abouelleil A."/>
            <person name="Alvarado L."/>
            <person name="Chapman S.B."/>
            <person name="Gainer-Dewar J."/>
            <person name="Goldberg J."/>
            <person name="Griggs A."/>
            <person name="Gujja S."/>
            <person name="Hansen M."/>
            <person name="Howarth C."/>
            <person name="Imamovic A."/>
            <person name="Ireland A."/>
            <person name="Larimer J."/>
            <person name="McCowan C."/>
            <person name="Murphy C."/>
            <person name="Pearson M."/>
            <person name="Poon T.W."/>
            <person name="Priest M."/>
            <person name="Roberts A."/>
            <person name="Saif S."/>
            <person name="Shea T."/>
            <person name="Sykes S."/>
            <person name="Wortman J."/>
            <person name="Nusbaum C."/>
            <person name="Birren B."/>
        </authorList>
    </citation>
    <scope>NUCLEOTIDE SEQUENCE</scope>
    <source>
        <strain evidence="4">Fo47</strain>
    </source>
</reference>
<dbReference type="GO" id="GO:0001228">
    <property type="term" value="F:DNA-binding transcription activator activity, RNA polymerase II-specific"/>
    <property type="evidence" value="ECO:0007669"/>
    <property type="project" value="TreeGrafter"/>
</dbReference>
<dbReference type="EMBL" id="JH717933">
    <property type="protein sequence ID" value="EWZ28176.1"/>
    <property type="molecule type" value="Genomic_DNA"/>
</dbReference>
<dbReference type="Proteomes" id="UP000030766">
    <property type="component" value="Unassembled WGS sequence"/>
</dbReference>
<evidence type="ECO:0000256" key="2">
    <source>
        <dbReference type="SAM" id="MobiDB-lite"/>
    </source>
</evidence>
<dbReference type="VEuPathDB" id="FungiDB:FOZG_18140"/>
<feature type="domain" description="Zn(2)-C6 fungal-type" evidence="3">
    <location>
        <begin position="13"/>
        <end position="60"/>
    </location>
</feature>
<gene>
    <name evidence="4" type="ORF">FOZG_18140</name>
</gene>
<dbReference type="PANTHER" id="PTHR47784:SF5">
    <property type="entry name" value="STEROL UPTAKE CONTROL PROTEIN 2"/>
    <property type="match status" value="1"/>
</dbReference>
<dbReference type="SMART" id="SM00066">
    <property type="entry name" value="GAL4"/>
    <property type="match status" value="1"/>
</dbReference>
<dbReference type="InterPro" id="IPR001138">
    <property type="entry name" value="Zn2Cys6_DnaBD"/>
</dbReference>
<dbReference type="Pfam" id="PF00172">
    <property type="entry name" value="Zn_clus"/>
    <property type="match status" value="1"/>
</dbReference>
<dbReference type="HOGENOM" id="CLU_024934_1_0_1"/>
<organism evidence="4">
    <name type="scientific">Fusarium oxysporum Fo47</name>
    <dbReference type="NCBI Taxonomy" id="660027"/>
    <lineage>
        <taxon>Eukaryota</taxon>
        <taxon>Fungi</taxon>
        <taxon>Dikarya</taxon>
        <taxon>Ascomycota</taxon>
        <taxon>Pezizomycotina</taxon>
        <taxon>Sordariomycetes</taxon>
        <taxon>Hypocreomycetidae</taxon>
        <taxon>Hypocreales</taxon>
        <taxon>Nectriaceae</taxon>
        <taxon>Fusarium</taxon>
        <taxon>Fusarium oxysporum species complex</taxon>
    </lineage>
</organism>
<dbReference type="CDD" id="cd00067">
    <property type="entry name" value="GAL4"/>
    <property type="match status" value="1"/>
</dbReference>
<dbReference type="Gene3D" id="4.10.240.10">
    <property type="entry name" value="Zn(2)-C6 fungal-type DNA-binding domain"/>
    <property type="match status" value="1"/>
</dbReference>
<feature type="region of interest" description="Disordered" evidence="2">
    <location>
        <begin position="62"/>
        <end position="107"/>
    </location>
</feature>
<sequence>MLPSQRLKKKPHQKSRNGCINCKLRKVKAFQCDESQPRCTNCDRFRLDCRYRNLRQSISVSPPTVVPQVDTEPAPVASARRKRGRPRKDWTTQGLASETHVQPESSQALLSSDTELNIAQAELLHQFITCTGPNLGGSDDPNHPIVKFWSRNATLLAISYPYLLHLSLSLAAYHLAFLASETEPGKARYTFLARHHFTTGLTQANEALSAINTSTCGSLYVSTILVCFCSFAAGPSGPDDLFVCSAGGTSSHKWLPLARGARLIRELYDESVLFSGHTEPFGSNSGIPPEDPRPTCVCRGFVRVDWTGPVARLHDLVMPTATSSNGVYVDSLQMLTAIYEVTFGDNDGSVQAPLHHKAVLIWIYLMDDSFVECLQRKEPIALLLLAYYAPLIKTLKRDWFLHGWAEHILRASEMYITDDYADFLQWPAAAVRSI</sequence>
<dbReference type="InterPro" id="IPR036864">
    <property type="entry name" value="Zn2-C6_fun-type_DNA-bd_sf"/>
</dbReference>
<proteinExistence type="predicted"/>
<dbReference type="InterPro" id="IPR053157">
    <property type="entry name" value="Sterol_Uptake_Regulator"/>
</dbReference>
<dbReference type="AlphaFoldDB" id="W9J8I6"/>
<keyword evidence="1" id="KW-0539">Nucleus</keyword>